<organism evidence="3 4">
    <name type="scientific">Tanacetum coccineum</name>
    <dbReference type="NCBI Taxonomy" id="301880"/>
    <lineage>
        <taxon>Eukaryota</taxon>
        <taxon>Viridiplantae</taxon>
        <taxon>Streptophyta</taxon>
        <taxon>Embryophyta</taxon>
        <taxon>Tracheophyta</taxon>
        <taxon>Spermatophyta</taxon>
        <taxon>Magnoliopsida</taxon>
        <taxon>eudicotyledons</taxon>
        <taxon>Gunneridae</taxon>
        <taxon>Pentapetalae</taxon>
        <taxon>asterids</taxon>
        <taxon>campanulids</taxon>
        <taxon>Asterales</taxon>
        <taxon>Asteraceae</taxon>
        <taxon>Asteroideae</taxon>
        <taxon>Anthemideae</taxon>
        <taxon>Anthemidinae</taxon>
        <taxon>Tanacetum</taxon>
    </lineage>
</organism>
<keyword evidence="1" id="KW-0175">Coiled coil</keyword>
<keyword evidence="4" id="KW-1185">Reference proteome</keyword>
<feature type="coiled-coil region" evidence="1">
    <location>
        <begin position="259"/>
        <end position="297"/>
    </location>
</feature>
<accession>A0ABQ4ZG74</accession>
<proteinExistence type="predicted"/>
<protein>
    <recommendedName>
        <fullName evidence="5">Gag-Pol polyprotein</fullName>
    </recommendedName>
</protein>
<dbReference type="EMBL" id="BQNB010011243">
    <property type="protein sequence ID" value="GJS88030.1"/>
    <property type="molecule type" value="Genomic_DNA"/>
</dbReference>
<feature type="region of interest" description="Disordered" evidence="2">
    <location>
        <begin position="30"/>
        <end position="49"/>
    </location>
</feature>
<comment type="caution">
    <text evidence="3">The sequence shown here is derived from an EMBL/GenBank/DDBJ whole genome shotgun (WGS) entry which is preliminary data.</text>
</comment>
<evidence type="ECO:0008006" key="5">
    <source>
        <dbReference type="Google" id="ProtNLM"/>
    </source>
</evidence>
<feature type="compositionally biased region" description="Polar residues" evidence="2">
    <location>
        <begin position="31"/>
        <end position="49"/>
    </location>
</feature>
<reference evidence="3" key="2">
    <citation type="submission" date="2022-01" db="EMBL/GenBank/DDBJ databases">
        <authorList>
            <person name="Yamashiro T."/>
            <person name="Shiraishi A."/>
            <person name="Satake H."/>
            <person name="Nakayama K."/>
        </authorList>
    </citation>
    <scope>NUCLEOTIDE SEQUENCE</scope>
</reference>
<sequence length="322" mass="35990">MQQPMPNPKDITDPTTAMNMELVLMARAFKLNNSTPTNNNKRISSNPRNRQITQPVQNLGVQNVGNQNGVIVVSGTVNQNRNGNVVATRAKGNASGNNDSVADCQKEEARIQLQAEEFDLIAGAMDLDEIEEVNANYILMANLQQASTSGTPTDKAPVYDSDRIAENDSNVSSRVSGVEQEGGIVEQHSVTIEETRAYFESLYDNFAIEVKKVNTVNRKLRETNVDLTTKLASFDKQITTLNELILKLNNQLSKEKPTVSSLQEEKKRLKSDFKIREDKLLDKKIQLENKIKELDKSLVKTGQSIQTMHMLPPKPDSFYHTE</sequence>
<dbReference type="Proteomes" id="UP001151760">
    <property type="component" value="Unassembled WGS sequence"/>
</dbReference>
<evidence type="ECO:0000256" key="2">
    <source>
        <dbReference type="SAM" id="MobiDB-lite"/>
    </source>
</evidence>
<evidence type="ECO:0000313" key="4">
    <source>
        <dbReference type="Proteomes" id="UP001151760"/>
    </source>
</evidence>
<evidence type="ECO:0000313" key="3">
    <source>
        <dbReference type="EMBL" id="GJS88030.1"/>
    </source>
</evidence>
<name>A0ABQ4ZG74_9ASTR</name>
<evidence type="ECO:0000256" key="1">
    <source>
        <dbReference type="SAM" id="Coils"/>
    </source>
</evidence>
<gene>
    <name evidence="3" type="ORF">Tco_0770666</name>
</gene>
<reference evidence="3" key="1">
    <citation type="journal article" date="2022" name="Int. J. Mol. Sci.">
        <title>Draft Genome of Tanacetum Coccineum: Genomic Comparison of Closely Related Tanacetum-Family Plants.</title>
        <authorList>
            <person name="Yamashiro T."/>
            <person name="Shiraishi A."/>
            <person name="Nakayama K."/>
            <person name="Satake H."/>
        </authorList>
    </citation>
    <scope>NUCLEOTIDE SEQUENCE</scope>
</reference>